<feature type="region of interest" description="Disordered" evidence="2">
    <location>
        <begin position="55"/>
        <end position="74"/>
    </location>
</feature>
<evidence type="ECO:0000313" key="4">
    <source>
        <dbReference type="Proteomes" id="UP001218188"/>
    </source>
</evidence>
<feature type="region of interest" description="Disordered" evidence="2">
    <location>
        <begin position="183"/>
        <end position="263"/>
    </location>
</feature>
<comment type="caution">
    <text evidence="3">The sequence shown here is derived from an EMBL/GenBank/DDBJ whole genome shotgun (WGS) entry which is preliminary data.</text>
</comment>
<protein>
    <submittedName>
        <fullName evidence="3">Uncharacterized protein</fullName>
    </submittedName>
</protein>
<dbReference type="Proteomes" id="UP001218188">
    <property type="component" value="Unassembled WGS sequence"/>
</dbReference>
<feature type="compositionally biased region" description="Basic and acidic residues" evidence="2">
    <location>
        <begin position="276"/>
        <end position="287"/>
    </location>
</feature>
<accession>A0AAD6TGE1</accession>
<feature type="compositionally biased region" description="Acidic residues" evidence="2">
    <location>
        <begin position="833"/>
        <end position="857"/>
    </location>
</feature>
<evidence type="ECO:0000256" key="1">
    <source>
        <dbReference type="SAM" id="Coils"/>
    </source>
</evidence>
<evidence type="ECO:0000313" key="3">
    <source>
        <dbReference type="EMBL" id="KAJ7046096.1"/>
    </source>
</evidence>
<dbReference type="EMBL" id="JARJCM010000003">
    <property type="protein sequence ID" value="KAJ7046096.1"/>
    <property type="molecule type" value="Genomic_DNA"/>
</dbReference>
<feature type="compositionally biased region" description="Low complexity" evidence="2">
    <location>
        <begin position="200"/>
        <end position="237"/>
    </location>
</feature>
<feature type="region of interest" description="Disordered" evidence="2">
    <location>
        <begin position="827"/>
        <end position="925"/>
    </location>
</feature>
<gene>
    <name evidence="3" type="ORF">C8F04DRAFT_1248363</name>
</gene>
<feature type="coiled-coil region" evidence="1">
    <location>
        <begin position="309"/>
        <end position="389"/>
    </location>
</feature>
<feature type="region of interest" description="Disordered" evidence="2">
    <location>
        <begin position="276"/>
        <end position="297"/>
    </location>
</feature>
<reference evidence="3" key="1">
    <citation type="submission" date="2023-03" db="EMBL/GenBank/DDBJ databases">
        <title>Massive genome expansion in bonnet fungi (Mycena s.s.) driven by repeated elements and novel gene families across ecological guilds.</title>
        <authorList>
            <consortium name="Lawrence Berkeley National Laboratory"/>
            <person name="Harder C.B."/>
            <person name="Miyauchi S."/>
            <person name="Viragh M."/>
            <person name="Kuo A."/>
            <person name="Thoen E."/>
            <person name="Andreopoulos B."/>
            <person name="Lu D."/>
            <person name="Skrede I."/>
            <person name="Drula E."/>
            <person name="Henrissat B."/>
            <person name="Morin E."/>
            <person name="Kohler A."/>
            <person name="Barry K."/>
            <person name="LaButti K."/>
            <person name="Morin E."/>
            <person name="Salamov A."/>
            <person name="Lipzen A."/>
            <person name="Mereny Z."/>
            <person name="Hegedus B."/>
            <person name="Baldrian P."/>
            <person name="Stursova M."/>
            <person name="Weitz H."/>
            <person name="Taylor A."/>
            <person name="Grigoriev I.V."/>
            <person name="Nagy L.G."/>
            <person name="Martin F."/>
            <person name="Kauserud H."/>
        </authorList>
    </citation>
    <scope>NUCLEOTIDE SEQUENCE</scope>
    <source>
        <strain evidence="3">CBHHK200</strain>
    </source>
</reference>
<keyword evidence="1" id="KW-0175">Coiled coil</keyword>
<feature type="region of interest" description="Disordered" evidence="2">
    <location>
        <begin position="26"/>
        <end position="50"/>
    </location>
</feature>
<keyword evidence="4" id="KW-1185">Reference proteome</keyword>
<dbReference type="AlphaFoldDB" id="A0AAD6TGE1"/>
<evidence type="ECO:0000256" key="2">
    <source>
        <dbReference type="SAM" id="MobiDB-lite"/>
    </source>
</evidence>
<feature type="region of interest" description="Disordered" evidence="2">
    <location>
        <begin position="415"/>
        <end position="452"/>
    </location>
</feature>
<feature type="compositionally biased region" description="Acidic residues" evidence="2">
    <location>
        <begin position="868"/>
        <end position="877"/>
    </location>
</feature>
<feature type="compositionally biased region" description="Polar residues" evidence="2">
    <location>
        <begin position="428"/>
        <end position="452"/>
    </location>
</feature>
<name>A0AAD6TGE1_9AGAR</name>
<feature type="compositionally biased region" description="Acidic residues" evidence="2">
    <location>
        <begin position="885"/>
        <end position="902"/>
    </location>
</feature>
<sequence length="925" mass="103803">MYGEAPDGSGSSDRMMLENPNALGLYSTQTAPQHGGQPALQHGGQQMAPQHGAQLYGGQMTPQHGGQMAPQYGGQMAPQYGGQMVPQYSMAPQYPTAQMMGMQAAWAAQAQLLQSQQAQQMFFQAQQWQPTRLQMPLGQSQVTPATGNIQQIQSPHESLGYMPSPHASLAQANAESALSPLMQHASSPHQLPGHFPLSQHAPSLDAPSPSLHAPSPSLDAPSPSLHAPSPSLHASLAQGLNQFAPSPRGQPSRLDLANLPGRRTGNTVRISAWRRSVDFDHDQQQPDRKRRAFQEGQVLDSELGGRDIRLEMERAREREDRAVQKARNAVREKKETEEQLQMMKQQLEAQDGMRQALLKVQQQAVEAEKAKLKKLLEEQEAKFRKILAEQNDRHNKQLEGEQATTEARMANIAARDNRAGSAKRRPDSTNVQSTTQKSRTHRTAQLVQEQRRSLAQNTVLPALADDPVDEAGRQQEEKAAFLEFCSDQWVKVQAEKEQAAKSRGRGDYITRAFHEQKMKITNKDHKEWISAVHVVWSKNTNLFHNKDFRTYKPASQRTAERCADGDIQPPKDSFQFYLGPEYRGAQWNRIQIDRLVKKVLEYARDEQLKLPKVSNLYLHQLFMNILKRGREEWRLVQRDPGETEADRDIRVAEREEDRGKSVTKTSQKRRKYNGRLKMSQKLQLRRGTAGDSLGAHFFAETEKIVKELGVAGMSTDEDAVQTVSVDGVKRKEDVLVTRNTPWRNTVATKHMRLVDHYLSREKKRGNTGYKRISSDENSTSLAPHNLLRSLYDTKWLDREKRYNPHVEKLMGMRKGNLQLEEFDLEVAMGDPGNDGDDEMENLDEEDASVREPDDDPMQTDAENRQDSGGEEEEDEGGEAEKDDGGEAQGEGEGDDVEMEDEVAAGLKALDYASSDEGSATPGMDE</sequence>
<proteinExistence type="predicted"/>
<organism evidence="3 4">
    <name type="scientific">Mycena alexandri</name>
    <dbReference type="NCBI Taxonomy" id="1745969"/>
    <lineage>
        <taxon>Eukaryota</taxon>
        <taxon>Fungi</taxon>
        <taxon>Dikarya</taxon>
        <taxon>Basidiomycota</taxon>
        <taxon>Agaricomycotina</taxon>
        <taxon>Agaricomycetes</taxon>
        <taxon>Agaricomycetidae</taxon>
        <taxon>Agaricales</taxon>
        <taxon>Marasmiineae</taxon>
        <taxon>Mycenaceae</taxon>
        <taxon>Mycena</taxon>
    </lineage>
</organism>